<keyword evidence="4" id="KW-0732">Signal</keyword>
<dbReference type="GO" id="GO:0016020">
    <property type="term" value="C:membrane"/>
    <property type="evidence" value="ECO:0007669"/>
    <property type="project" value="UniProtKB-SubCell"/>
</dbReference>
<dbReference type="InterPro" id="IPR003599">
    <property type="entry name" value="Ig_sub"/>
</dbReference>
<protein>
    <recommendedName>
        <fullName evidence="5">Immunoglobulin domain-containing protein</fullName>
    </recommendedName>
</protein>
<dbReference type="SMART" id="SM00409">
    <property type="entry name" value="IG"/>
    <property type="match status" value="1"/>
</dbReference>
<feature type="signal peptide" evidence="4">
    <location>
        <begin position="1"/>
        <end position="23"/>
    </location>
</feature>
<comment type="caution">
    <text evidence="6">The sequence shown here is derived from an EMBL/GenBank/DDBJ whole genome shotgun (WGS) entry which is preliminary data.</text>
</comment>
<sequence length="206" mass="22657">MITLKTMVMLTVYLISGPRLVISVIRVTGYVGGSAEIRCPYDGGYEGYSKYLCRGECFYGNKDKPVHTEDGQTYATSGKFSLHDDIKARVFTVTISGLTAGDSGKYLCGIKTGYGKRDVYSEVALNVSPAPKMTDAPLIAAEVTDGPSTGTVTTAILPTTQATKRPDPFSRKYCIMSQHFDKIWLFNSDLDFFFISHRTVGYLLHT</sequence>
<evidence type="ECO:0000259" key="5">
    <source>
        <dbReference type="SMART" id="SM00409"/>
    </source>
</evidence>
<dbReference type="InterPro" id="IPR013106">
    <property type="entry name" value="Ig_V-set"/>
</dbReference>
<dbReference type="AlphaFoldDB" id="A0ABD1JGC8"/>
<evidence type="ECO:0000256" key="2">
    <source>
        <dbReference type="ARBA" id="ARBA00022692"/>
    </source>
</evidence>
<evidence type="ECO:0000313" key="6">
    <source>
        <dbReference type="EMBL" id="KAL2086207.1"/>
    </source>
</evidence>
<proteinExistence type="predicted"/>
<evidence type="ECO:0000256" key="3">
    <source>
        <dbReference type="ARBA" id="ARBA00023136"/>
    </source>
</evidence>
<comment type="subcellular location">
    <subcellularLocation>
        <location evidence="1">Membrane</location>
    </subcellularLocation>
</comment>
<dbReference type="EMBL" id="JBHFQA010000015">
    <property type="protein sequence ID" value="KAL2086207.1"/>
    <property type="molecule type" value="Genomic_DNA"/>
</dbReference>
<dbReference type="InterPro" id="IPR013783">
    <property type="entry name" value="Ig-like_fold"/>
</dbReference>
<evidence type="ECO:0000256" key="4">
    <source>
        <dbReference type="SAM" id="SignalP"/>
    </source>
</evidence>
<dbReference type="InterPro" id="IPR036179">
    <property type="entry name" value="Ig-like_dom_sf"/>
</dbReference>
<evidence type="ECO:0000313" key="7">
    <source>
        <dbReference type="Proteomes" id="UP001591681"/>
    </source>
</evidence>
<dbReference type="Pfam" id="PF07686">
    <property type="entry name" value="V-set"/>
    <property type="match status" value="1"/>
</dbReference>
<reference evidence="6 7" key="1">
    <citation type="submission" date="2024-09" db="EMBL/GenBank/DDBJ databases">
        <title>A chromosome-level genome assembly of Gray's grenadier anchovy, Coilia grayii.</title>
        <authorList>
            <person name="Fu Z."/>
        </authorList>
    </citation>
    <scope>NUCLEOTIDE SEQUENCE [LARGE SCALE GENOMIC DNA]</scope>
    <source>
        <strain evidence="6">G4</strain>
        <tissue evidence="6">Muscle</tissue>
    </source>
</reference>
<keyword evidence="2" id="KW-0812">Transmembrane</keyword>
<feature type="chain" id="PRO_5044801738" description="Immunoglobulin domain-containing protein" evidence="4">
    <location>
        <begin position="24"/>
        <end position="206"/>
    </location>
</feature>
<dbReference type="Gene3D" id="2.60.40.10">
    <property type="entry name" value="Immunoglobulins"/>
    <property type="match status" value="1"/>
</dbReference>
<keyword evidence="3" id="KW-0472">Membrane</keyword>
<feature type="domain" description="Immunoglobulin" evidence="5">
    <location>
        <begin position="24"/>
        <end position="128"/>
    </location>
</feature>
<dbReference type="CDD" id="cd05716">
    <property type="entry name" value="IgV_pIgR_like"/>
    <property type="match status" value="1"/>
</dbReference>
<keyword evidence="7" id="KW-1185">Reference proteome</keyword>
<gene>
    <name evidence="6" type="ORF">ACEWY4_017266</name>
</gene>
<dbReference type="PANTHER" id="PTHR11860:SF118">
    <property type="entry name" value="CMRF35-LIKE MOLECULE 3-RELATED"/>
    <property type="match status" value="1"/>
</dbReference>
<evidence type="ECO:0000256" key="1">
    <source>
        <dbReference type="ARBA" id="ARBA00004370"/>
    </source>
</evidence>
<organism evidence="6 7">
    <name type="scientific">Coilia grayii</name>
    <name type="common">Gray's grenadier anchovy</name>
    <dbReference type="NCBI Taxonomy" id="363190"/>
    <lineage>
        <taxon>Eukaryota</taxon>
        <taxon>Metazoa</taxon>
        <taxon>Chordata</taxon>
        <taxon>Craniata</taxon>
        <taxon>Vertebrata</taxon>
        <taxon>Euteleostomi</taxon>
        <taxon>Actinopterygii</taxon>
        <taxon>Neopterygii</taxon>
        <taxon>Teleostei</taxon>
        <taxon>Clupei</taxon>
        <taxon>Clupeiformes</taxon>
        <taxon>Clupeoidei</taxon>
        <taxon>Engraulidae</taxon>
        <taxon>Coilinae</taxon>
        <taxon>Coilia</taxon>
    </lineage>
</organism>
<dbReference type="InterPro" id="IPR050671">
    <property type="entry name" value="CD300_family_receptors"/>
</dbReference>
<name>A0ABD1JGC8_9TELE</name>
<dbReference type="PANTHER" id="PTHR11860">
    <property type="entry name" value="POLYMERIC-IMMUNOGLOBULIN RECEPTOR"/>
    <property type="match status" value="1"/>
</dbReference>
<dbReference type="SUPFAM" id="SSF48726">
    <property type="entry name" value="Immunoglobulin"/>
    <property type="match status" value="1"/>
</dbReference>
<accession>A0ABD1JGC8</accession>
<dbReference type="Proteomes" id="UP001591681">
    <property type="component" value="Unassembled WGS sequence"/>
</dbReference>